<dbReference type="InterPro" id="IPR011990">
    <property type="entry name" value="TPR-like_helical_dom_sf"/>
</dbReference>
<organism evidence="13">
    <name type="scientific">Capitella teleta</name>
    <name type="common">Polychaete worm</name>
    <dbReference type="NCBI Taxonomy" id="283909"/>
    <lineage>
        <taxon>Eukaryota</taxon>
        <taxon>Metazoa</taxon>
        <taxon>Spiralia</taxon>
        <taxon>Lophotrochozoa</taxon>
        <taxon>Annelida</taxon>
        <taxon>Polychaeta</taxon>
        <taxon>Sedentaria</taxon>
        <taxon>Scolecida</taxon>
        <taxon>Capitellidae</taxon>
        <taxon>Capitella</taxon>
    </lineage>
</organism>
<dbReference type="GO" id="GO:0005778">
    <property type="term" value="C:peroxisomal membrane"/>
    <property type="evidence" value="ECO:0007669"/>
    <property type="project" value="UniProtKB-SubCell"/>
</dbReference>
<evidence type="ECO:0000256" key="12">
    <source>
        <dbReference type="SAM" id="Phobius"/>
    </source>
</evidence>
<evidence type="ECO:0000313" key="15">
    <source>
        <dbReference type="Proteomes" id="UP000014760"/>
    </source>
</evidence>
<dbReference type="Proteomes" id="UP000014760">
    <property type="component" value="Unassembled WGS sequence"/>
</dbReference>
<dbReference type="OrthoDB" id="421154at2759"/>
<name>R7U731_CAPTE</name>
<comment type="similarity">
    <text evidence="3 11">Belongs to the FIS1 family.</text>
</comment>
<protein>
    <recommendedName>
        <fullName evidence="11">Mitochondrial fission 1 protein</fullName>
    </recommendedName>
</protein>
<dbReference type="GO" id="GO:0016559">
    <property type="term" value="P:peroxisome fission"/>
    <property type="evidence" value="ECO:0007669"/>
    <property type="project" value="TreeGrafter"/>
</dbReference>
<evidence type="ECO:0000256" key="11">
    <source>
        <dbReference type="PIRNR" id="PIRNR008835"/>
    </source>
</evidence>
<dbReference type="PANTHER" id="PTHR13247:SF0">
    <property type="entry name" value="MITOCHONDRIAL FISSION 1 PROTEIN"/>
    <property type="match status" value="1"/>
</dbReference>
<evidence type="ECO:0000256" key="3">
    <source>
        <dbReference type="ARBA" id="ARBA00008937"/>
    </source>
</evidence>
<evidence type="ECO:0000256" key="2">
    <source>
        <dbReference type="ARBA" id="ARBA00004572"/>
    </source>
</evidence>
<dbReference type="GO" id="GO:0005741">
    <property type="term" value="C:mitochondrial outer membrane"/>
    <property type="evidence" value="ECO:0007669"/>
    <property type="project" value="UniProtKB-SubCell"/>
</dbReference>
<evidence type="ECO:0000256" key="5">
    <source>
        <dbReference type="ARBA" id="ARBA00022703"/>
    </source>
</evidence>
<dbReference type="GO" id="GO:0043653">
    <property type="term" value="P:mitochondrial fragmentation involved in apoptotic process"/>
    <property type="evidence" value="ECO:0007669"/>
    <property type="project" value="TreeGrafter"/>
</dbReference>
<dbReference type="InterPro" id="IPR028061">
    <property type="entry name" value="Fis1_TPR_C"/>
</dbReference>
<keyword evidence="8 11" id="KW-0496">Mitochondrion</keyword>
<dbReference type="STRING" id="283909.R7U731"/>
<dbReference type="FunFam" id="1.25.40.10:FF:000147">
    <property type="entry name" value="Mitochondrial fission 1 protein"/>
    <property type="match status" value="1"/>
</dbReference>
<dbReference type="InterPro" id="IPR028058">
    <property type="entry name" value="Fis1_TPR_N"/>
</dbReference>
<reference evidence="14" key="3">
    <citation type="submission" date="2015-06" db="UniProtKB">
        <authorList>
            <consortium name="EnsemblMetazoa"/>
        </authorList>
    </citation>
    <scope>IDENTIFICATION</scope>
</reference>
<gene>
    <name evidence="13" type="ORF">CAPTEDRAFT_165888</name>
</gene>
<dbReference type="AlphaFoldDB" id="R7U731"/>
<dbReference type="EMBL" id="KB307434">
    <property type="protein sequence ID" value="ELT98945.1"/>
    <property type="molecule type" value="Genomic_DNA"/>
</dbReference>
<feature type="transmembrane region" description="Helical" evidence="12">
    <location>
        <begin position="124"/>
        <end position="149"/>
    </location>
</feature>
<evidence type="ECO:0000313" key="14">
    <source>
        <dbReference type="EnsemblMetazoa" id="CapteP165888"/>
    </source>
</evidence>
<dbReference type="InterPro" id="IPR016543">
    <property type="entry name" value="Fis1"/>
</dbReference>
<keyword evidence="15" id="KW-1185">Reference proteome</keyword>
<keyword evidence="10" id="KW-0576">Peroxisome</keyword>
<accession>R7U731</accession>
<evidence type="ECO:0000256" key="9">
    <source>
        <dbReference type="ARBA" id="ARBA00023136"/>
    </source>
</evidence>
<dbReference type="EnsemblMetazoa" id="CapteT165888">
    <property type="protein sequence ID" value="CapteP165888"/>
    <property type="gene ID" value="CapteG165888"/>
</dbReference>
<proteinExistence type="inferred from homology"/>
<keyword evidence="6 11" id="KW-1000">Mitochondrion outer membrane</keyword>
<evidence type="ECO:0000313" key="13">
    <source>
        <dbReference type="EMBL" id="ELT98945.1"/>
    </source>
</evidence>
<dbReference type="OMA" id="QFNYAWG"/>
<reference evidence="13 15" key="2">
    <citation type="journal article" date="2013" name="Nature">
        <title>Insights into bilaterian evolution from three spiralian genomes.</title>
        <authorList>
            <person name="Simakov O."/>
            <person name="Marletaz F."/>
            <person name="Cho S.J."/>
            <person name="Edsinger-Gonzales E."/>
            <person name="Havlak P."/>
            <person name="Hellsten U."/>
            <person name="Kuo D.H."/>
            <person name="Larsson T."/>
            <person name="Lv J."/>
            <person name="Arendt D."/>
            <person name="Savage R."/>
            <person name="Osoegawa K."/>
            <person name="de Jong P."/>
            <person name="Grimwood J."/>
            <person name="Chapman J.A."/>
            <person name="Shapiro H."/>
            <person name="Aerts A."/>
            <person name="Otillar R.P."/>
            <person name="Terry A.Y."/>
            <person name="Boore J.L."/>
            <person name="Grigoriev I.V."/>
            <person name="Lindberg D.R."/>
            <person name="Seaver E.C."/>
            <person name="Weisblat D.A."/>
            <person name="Putnam N.H."/>
            <person name="Rokhsar D.S."/>
        </authorList>
    </citation>
    <scope>NUCLEOTIDE SEQUENCE</scope>
    <source>
        <strain evidence="13 15">I ESC-2004</strain>
    </source>
</reference>
<dbReference type="CDD" id="cd12212">
    <property type="entry name" value="Fis1"/>
    <property type="match status" value="1"/>
</dbReference>
<dbReference type="Pfam" id="PF14853">
    <property type="entry name" value="Fis1_TPR_C"/>
    <property type="match status" value="1"/>
</dbReference>
<dbReference type="Pfam" id="PF14852">
    <property type="entry name" value="Fis1_TPR_N"/>
    <property type="match status" value="1"/>
</dbReference>
<evidence type="ECO:0000256" key="6">
    <source>
        <dbReference type="ARBA" id="ARBA00022787"/>
    </source>
</evidence>
<dbReference type="EMBL" id="AMQN01010264">
    <property type="status" value="NOT_ANNOTATED_CDS"/>
    <property type="molecule type" value="Genomic_DNA"/>
</dbReference>
<dbReference type="Gene3D" id="1.25.40.10">
    <property type="entry name" value="Tetratricopeptide repeat domain"/>
    <property type="match status" value="1"/>
</dbReference>
<evidence type="ECO:0000256" key="4">
    <source>
        <dbReference type="ARBA" id="ARBA00022692"/>
    </source>
</evidence>
<evidence type="ECO:0000256" key="8">
    <source>
        <dbReference type="ARBA" id="ARBA00023128"/>
    </source>
</evidence>
<dbReference type="PANTHER" id="PTHR13247">
    <property type="entry name" value="TETRATRICOPEPTIDE REPEAT PROTEIN 11 TPR REPEAT PROTEIN 11"/>
    <property type="match status" value="1"/>
</dbReference>
<evidence type="ECO:0000256" key="1">
    <source>
        <dbReference type="ARBA" id="ARBA00004549"/>
    </source>
</evidence>
<dbReference type="HOGENOM" id="CLU_104368_1_0_1"/>
<comment type="domain">
    <text evidence="11">The C-terminus is required for mitochondrial localization, while the N-terminus is necessary for mitochondrial fission.</text>
</comment>
<keyword evidence="9 11" id="KW-0472">Membrane</keyword>
<sequence>MEAIVQEVVKPEDLKKFEQRFNEQCLRGQPSATAQFEYAWCLVRSQSPSDLRKGTLLLQELFHKTADETAKRDYLFYLAVGHTRLKEYEKALKYAKAIQQVEPGNHQAREMTAYIEKKMKKEGLIGMAIVGGAAAVAFGALAGLGVALAKK</sequence>
<evidence type="ECO:0000256" key="10">
    <source>
        <dbReference type="ARBA" id="ARBA00023140"/>
    </source>
</evidence>
<dbReference type="EMBL" id="AMQN01010263">
    <property type="status" value="NOT_ANNOTATED_CDS"/>
    <property type="molecule type" value="Genomic_DNA"/>
</dbReference>
<keyword evidence="7 12" id="KW-1133">Transmembrane helix</keyword>
<comment type="subcellular location">
    <subcellularLocation>
        <location evidence="2">Mitochondrion outer membrane</location>
        <topology evidence="2">Single-pass membrane protein</topology>
    </subcellularLocation>
    <subcellularLocation>
        <location evidence="1">Peroxisome membrane</location>
        <topology evidence="1">Single-pass membrane protein</topology>
    </subcellularLocation>
</comment>
<reference evidence="15" key="1">
    <citation type="submission" date="2012-12" db="EMBL/GenBank/DDBJ databases">
        <authorList>
            <person name="Hellsten U."/>
            <person name="Grimwood J."/>
            <person name="Chapman J.A."/>
            <person name="Shapiro H."/>
            <person name="Aerts A."/>
            <person name="Otillar R.P."/>
            <person name="Terry A.Y."/>
            <person name="Boore J.L."/>
            <person name="Simakov O."/>
            <person name="Marletaz F."/>
            <person name="Cho S.-J."/>
            <person name="Edsinger-Gonzales E."/>
            <person name="Havlak P."/>
            <person name="Kuo D.-H."/>
            <person name="Larsson T."/>
            <person name="Lv J."/>
            <person name="Arendt D."/>
            <person name="Savage R."/>
            <person name="Osoegawa K."/>
            <person name="de Jong P."/>
            <person name="Lindberg D.R."/>
            <person name="Seaver E.C."/>
            <person name="Weisblat D.A."/>
            <person name="Putnam N.H."/>
            <person name="Grigoriev I.V."/>
            <person name="Rokhsar D.S."/>
        </authorList>
    </citation>
    <scope>NUCLEOTIDE SEQUENCE</scope>
    <source>
        <strain evidence="15">I ESC-2004</strain>
    </source>
</reference>
<dbReference type="GO" id="GO:0000422">
    <property type="term" value="P:autophagy of mitochondrion"/>
    <property type="evidence" value="ECO:0007669"/>
    <property type="project" value="TreeGrafter"/>
</dbReference>
<dbReference type="InterPro" id="IPR033745">
    <property type="entry name" value="Fis1_cytosol"/>
</dbReference>
<keyword evidence="5" id="KW-0053">Apoptosis</keyword>
<keyword evidence="4 12" id="KW-0812">Transmembrane</keyword>
<dbReference type="FunCoup" id="R7U731">
    <property type="interactions" value="1121"/>
</dbReference>
<dbReference type="PIRSF" id="PIRSF008835">
    <property type="entry name" value="TPR_repeat_11_Fis1"/>
    <property type="match status" value="1"/>
</dbReference>
<comment type="function">
    <text evidence="11">Involved in the fragmentation of the mitochondrial network and its perinuclear clustering.</text>
</comment>
<dbReference type="GO" id="GO:0000266">
    <property type="term" value="P:mitochondrial fission"/>
    <property type="evidence" value="ECO:0007669"/>
    <property type="project" value="UniProtKB-UniRule"/>
</dbReference>
<dbReference type="SUPFAM" id="SSF48452">
    <property type="entry name" value="TPR-like"/>
    <property type="match status" value="1"/>
</dbReference>
<evidence type="ECO:0000256" key="7">
    <source>
        <dbReference type="ARBA" id="ARBA00022989"/>
    </source>
</evidence>